<dbReference type="AlphaFoldDB" id="A0A366IEK2"/>
<dbReference type="InterPro" id="IPR005793">
    <property type="entry name" value="Formyl_trans_C"/>
</dbReference>
<dbReference type="InterPro" id="IPR005794">
    <property type="entry name" value="Fmt"/>
</dbReference>
<organism evidence="8 9">
    <name type="scientific">Alkalibaculum bacchi</name>
    <dbReference type="NCBI Taxonomy" id="645887"/>
    <lineage>
        <taxon>Bacteria</taxon>
        <taxon>Bacillati</taxon>
        <taxon>Bacillota</taxon>
        <taxon>Clostridia</taxon>
        <taxon>Eubacteriales</taxon>
        <taxon>Eubacteriaceae</taxon>
        <taxon>Alkalibaculum</taxon>
    </lineage>
</organism>
<dbReference type="EC" id="2.1.2.9" evidence="2 5"/>
<dbReference type="Gene3D" id="3.40.50.12230">
    <property type="match status" value="1"/>
</dbReference>
<proteinExistence type="inferred from homology"/>
<evidence type="ECO:0000256" key="2">
    <source>
        <dbReference type="ARBA" id="ARBA00012261"/>
    </source>
</evidence>
<comment type="function">
    <text evidence="5">Attaches a formyl group to the free amino group of methionyl-tRNA(fMet). The formyl group appears to play a dual role in the initiator identity of N-formylmethionyl-tRNA by promoting its recognition by IF2 and preventing the misappropriation of this tRNA by the elongation apparatus.</text>
</comment>
<evidence type="ECO:0000256" key="5">
    <source>
        <dbReference type="HAMAP-Rule" id="MF_00182"/>
    </source>
</evidence>
<dbReference type="HAMAP" id="MF_00182">
    <property type="entry name" value="Formyl_trans"/>
    <property type="match status" value="1"/>
</dbReference>
<dbReference type="FunFam" id="3.40.50.12230:FF:000001">
    <property type="entry name" value="Methionyl-tRNA formyltransferase"/>
    <property type="match status" value="1"/>
</dbReference>
<gene>
    <name evidence="5" type="primary">fmt</name>
    <name evidence="8" type="ORF">DES36_10360</name>
</gene>
<feature type="domain" description="Formyl transferase C-terminal" evidence="7">
    <location>
        <begin position="204"/>
        <end position="303"/>
    </location>
</feature>
<dbReference type="CDD" id="cd08704">
    <property type="entry name" value="Met_tRNA_FMT_C"/>
    <property type="match status" value="1"/>
</dbReference>
<evidence type="ECO:0000256" key="1">
    <source>
        <dbReference type="ARBA" id="ARBA00010699"/>
    </source>
</evidence>
<reference evidence="8 9" key="1">
    <citation type="submission" date="2018-06" db="EMBL/GenBank/DDBJ databases">
        <title>Genomic Encyclopedia of Type Strains, Phase IV (KMG-IV): sequencing the most valuable type-strain genomes for metagenomic binning, comparative biology and taxonomic classification.</title>
        <authorList>
            <person name="Goeker M."/>
        </authorList>
    </citation>
    <scope>NUCLEOTIDE SEQUENCE [LARGE SCALE GENOMIC DNA]</scope>
    <source>
        <strain evidence="8 9">DSM 22112</strain>
    </source>
</reference>
<keyword evidence="9" id="KW-1185">Reference proteome</keyword>
<comment type="caution">
    <text evidence="8">The sequence shown here is derived from an EMBL/GenBank/DDBJ whole genome shotgun (WGS) entry which is preliminary data.</text>
</comment>
<dbReference type="PROSITE" id="PS00373">
    <property type="entry name" value="GART"/>
    <property type="match status" value="1"/>
</dbReference>
<name>A0A366IEK2_9FIRM</name>
<dbReference type="Proteomes" id="UP000253490">
    <property type="component" value="Unassembled WGS sequence"/>
</dbReference>
<feature type="binding site" evidence="5">
    <location>
        <begin position="109"/>
        <end position="112"/>
    </location>
    <ligand>
        <name>(6S)-5,6,7,8-tetrahydrofolate</name>
        <dbReference type="ChEBI" id="CHEBI:57453"/>
    </ligand>
</feature>
<feature type="domain" description="Formyl transferase N-terminal" evidence="6">
    <location>
        <begin position="1"/>
        <end position="179"/>
    </location>
</feature>
<evidence type="ECO:0000259" key="7">
    <source>
        <dbReference type="Pfam" id="PF02911"/>
    </source>
</evidence>
<dbReference type="InterPro" id="IPR002376">
    <property type="entry name" value="Formyl_transf_N"/>
</dbReference>
<evidence type="ECO:0000259" key="6">
    <source>
        <dbReference type="Pfam" id="PF00551"/>
    </source>
</evidence>
<sequence length="312" mass="34865">MKILFMGTPDFAAVPLKAILESDHEVVAVVTQPDKPKGRGNKVIYSSVKELALEYNIPILQPNRIKDKDAVNQVKAFQPDIIIAVAYGQLLPRELIEFPEYGCINIHASLLPAYRGSAPINWSIIKGEKESGVTTMYMDEGMDTGDIIYQQKVKIEEDMTAGELYDILADLGSSLILKTLDHVEKKIEPRTKQEDEKSSHAPMLTKDTGKVHWNKSSEGIFNLIRGTNPWPVAYTNYEGKRLKVHTSKRYTEELSSDITPGTIIKHVKGKGLLVKTGDGGLFLEEIQFPNKKKMHVDDYLKGNSINIGTILD</sequence>
<dbReference type="GO" id="GO:0005829">
    <property type="term" value="C:cytosol"/>
    <property type="evidence" value="ECO:0007669"/>
    <property type="project" value="TreeGrafter"/>
</dbReference>
<dbReference type="NCBIfam" id="TIGR00460">
    <property type="entry name" value="fmt"/>
    <property type="match status" value="1"/>
</dbReference>
<evidence type="ECO:0000256" key="3">
    <source>
        <dbReference type="ARBA" id="ARBA00022679"/>
    </source>
</evidence>
<dbReference type="GO" id="GO:0004479">
    <property type="term" value="F:methionyl-tRNA formyltransferase activity"/>
    <property type="evidence" value="ECO:0007669"/>
    <property type="project" value="UniProtKB-UniRule"/>
</dbReference>
<dbReference type="SUPFAM" id="SSF50486">
    <property type="entry name" value="FMT C-terminal domain-like"/>
    <property type="match status" value="1"/>
</dbReference>
<dbReference type="RefSeq" id="WP_113919735.1">
    <property type="nucleotide sequence ID" value="NZ_QNRX01000003.1"/>
</dbReference>
<evidence type="ECO:0000313" key="8">
    <source>
        <dbReference type="EMBL" id="RBP68299.1"/>
    </source>
</evidence>
<keyword evidence="4 5" id="KW-0648">Protein biosynthesis</keyword>
<dbReference type="InterPro" id="IPR036477">
    <property type="entry name" value="Formyl_transf_N_sf"/>
</dbReference>
<comment type="catalytic activity">
    <reaction evidence="5">
        <text>L-methionyl-tRNA(fMet) + (6R)-10-formyltetrahydrofolate = N-formyl-L-methionyl-tRNA(fMet) + (6S)-5,6,7,8-tetrahydrofolate + H(+)</text>
        <dbReference type="Rhea" id="RHEA:24380"/>
        <dbReference type="Rhea" id="RHEA-COMP:9952"/>
        <dbReference type="Rhea" id="RHEA-COMP:9953"/>
        <dbReference type="ChEBI" id="CHEBI:15378"/>
        <dbReference type="ChEBI" id="CHEBI:57453"/>
        <dbReference type="ChEBI" id="CHEBI:78530"/>
        <dbReference type="ChEBI" id="CHEBI:78844"/>
        <dbReference type="ChEBI" id="CHEBI:195366"/>
        <dbReference type="EC" id="2.1.2.9"/>
    </reaction>
</comment>
<dbReference type="PANTHER" id="PTHR11138">
    <property type="entry name" value="METHIONYL-TRNA FORMYLTRANSFERASE"/>
    <property type="match status" value="1"/>
</dbReference>
<evidence type="ECO:0000313" key="9">
    <source>
        <dbReference type="Proteomes" id="UP000253490"/>
    </source>
</evidence>
<dbReference type="InterPro" id="IPR041711">
    <property type="entry name" value="Met-tRNA-FMT_N"/>
</dbReference>
<dbReference type="EMBL" id="QNRX01000003">
    <property type="protein sequence ID" value="RBP68299.1"/>
    <property type="molecule type" value="Genomic_DNA"/>
</dbReference>
<protein>
    <recommendedName>
        <fullName evidence="2 5">Methionyl-tRNA formyltransferase</fullName>
        <ecNumber evidence="2 5">2.1.2.9</ecNumber>
    </recommendedName>
</protein>
<dbReference type="PANTHER" id="PTHR11138:SF5">
    <property type="entry name" value="METHIONYL-TRNA FORMYLTRANSFERASE, MITOCHONDRIAL"/>
    <property type="match status" value="1"/>
</dbReference>
<dbReference type="Pfam" id="PF00551">
    <property type="entry name" value="Formyl_trans_N"/>
    <property type="match status" value="1"/>
</dbReference>
<accession>A0A366IEK2</accession>
<dbReference type="CDD" id="cd08646">
    <property type="entry name" value="FMT_core_Met-tRNA-FMT_N"/>
    <property type="match status" value="1"/>
</dbReference>
<dbReference type="InterPro" id="IPR011034">
    <property type="entry name" value="Formyl_transferase-like_C_sf"/>
</dbReference>
<dbReference type="Pfam" id="PF02911">
    <property type="entry name" value="Formyl_trans_C"/>
    <property type="match status" value="1"/>
</dbReference>
<keyword evidence="3 5" id="KW-0808">Transferase</keyword>
<dbReference type="SUPFAM" id="SSF53328">
    <property type="entry name" value="Formyltransferase"/>
    <property type="match status" value="1"/>
</dbReference>
<evidence type="ECO:0000256" key="4">
    <source>
        <dbReference type="ARBA" id="ARBA00022917"/>
    </source>
</evidence>
<comment type="similarity">
    <text evidence="1 5">Belongs to the Fmt family.</text>
</comment>
<dbReference type="InterPro" id="IPR001555">
    <property type="entry name" value="GART_AS"/>
</dbReference>
<dbReference type="InterPro" id="IPR044135">
    <property type="entry name" value="Met-tRNA-FMT_C"/>
</dbReference>
<dbReference type="OrthoDB" id="9802815at2"/>